<organism evidence="1 2">
    <name type="scientific">Portunus trituberculatus</name>
    <name type="common">Swimming crab</name>
    <name type="synonym">Neptunus trituberculatus</name>
    <dbReference type="NCBI Taxonomy" id="210409"/>
    <lineage>
        <taxon>Eukaryota</taxon>
        <taxon>Metazoa</taxon>
        <taxon>Ecdysozoa</taxon>
        <taxon>Arthropoda</taxon>
        <taxon>Crustacea</taxon>
        <taxon>Multicrustacea</taxon>
        <taxon>Malacostraca</taxon>
        <taxon>Eumalacostraca</taxon>
        <taxon>Eucarida</taxon>
        <taxon>Decapoda</taxon>
        <taxon>Pleocyemata</taxon>
        <taxon>Brachyura</taxon>
        <taxon>Eubrachyura</taxon>
        <taxon>Portunoidea</taxon>
        <taxon>Portunidae</taxon>
        <taxon>Portuninae</taxon>
        <taxon>Portunus</taxon>
    </lineage>
</organism>
<gene>
    <name evidence="1" type="ORF">E2C01_059509</name>
</gene>
<sequence>MSQKTSYLRPCLACLVPARPNSDEQNQVFVADLTESVIPSSPNTVTLIRLLPHCGRVMNRKKVVFKEGAASGT</sequence>
<protein>
    <submittedName>
        <fullName evidence="1">Uncharacterized protein</fullName>
    </submittedName>
</protein>
<dbReference type="AlphaFoldDB" id="A0A5B7H621"/>
<reference evidence="1 2" key="1">
    <citation type="submission" date="2019-05" db="EMBL/GenBank/DDBJ databases">
        <title>Another draft genome of Portunus trituberculatus and its Hox gene families provides insights of decapod evolution.</title>
        <authorList>
            <person name="Jeong J.-H."/>
            <person name="Song I."/>
            <person name="Kim S."/>
            <person name="Choi T."/>
            <person name="Kim D."/>
            <person name="Ryu S."/>
            <person name="Kim W."/>
        </authorList>
    </citation>
    <scope>NUCLEOTIDE SEQUENCE [LARGE SCALE GENOMIC DNA]</scope>
    <source>
        <tissue evidence="1">Muscle</tissue>
    </source>
</reference>
<evidence type="ECO:0000313" key="1">
    <source>
        <dbReference type="EMBL" id="MPC65376.1"/>
    </source>
</evidence>
<accession>A0A5B7H621</accession>
<evidence type="ECO:0000313" key="2">
    <source>
        <dbReference type="Proteomes" id="UP000324222"/>
    </source>
</evidence>
<comment type="caution">
    <text evidence="1">The sequence shown here is derived from an EMBL/GenBank/DDBJ whole genome shotgun (WGS) entry which is preliminary data.</text>
</comment>
<keyword evidence="2" id="KW-1185">Reference proteome</keyword>
<name>A0A5B7H621_PORTR</name>
<dbReference type="Proteomes" id="UP000324222">
    <property type="component" value="Unassembled WGS sequence"/>
</dbReference>
<proteinExistence type="predicted"/>
<dbReference type="EMBL" id="VSRR010023295">
    <property type="protein sequence ID" value="MPC65376.1"/>
    <property type="molecule type" value="Genomic_DNA"/>
</dbReference>